<organism evidence="2 3">
    <name type="scientific">Tetranychus urticae</name>
    <name type="common">Two-spotted spider mite</name>
    <dbReference type="NCBI Taxonomy" id="32264"/>
    <lineage>
        <taxon>Eukaryota</taxon>
        <taxon>Metazoa</taxon>
        <taxon>Ecdysozoa</taxon>
        <taxon>Arthropoda</taxon>
        <taxon>Chelicerata</taxon>
        <taxon>Arachnida</taxon>
        <taxon>Acari</taxon>
        <taxon>Acariformes</taxon>
        <taxon>Trombidiformes</taxon>
        <taxon>Prostigmata</taxon>
        <taxon>Eleutherengona</taxon>
        <taxon>Raphignathae</taxon>
        <taxon>Tetranychoidea</taxon>
        <taxon>Tetranychidae</taxon>
        <taxon>Tetranychus</taxon>
    </lineage>
</organism>
<reference evidence="3" key="1">
    <citation type="submission" date="2011-08" db="EMBL/GenBank/DDBJ databases">
        <authorList>
            <person name="Rombauts S."/>
        </authorList>
    </citation>
    <scope>NUCLEOTIDE SEQUENCE</scope>
    <source>
        <strain evidence="3">London</strain>
    </source>
</reference>
<feature type="compositionally biased region" description="Polar residues" evidence="1">
    <location>
        <begin position="103"/>
        <end position="119"/>
    </location>
</feature>
<evidence type="ECO:0000256" key="1">
    <source>
        <dbReference type="SAM" id="MobiDB-lite"/>
    </source>
</evidence>
<dbReference type="AlphaFoldDB" id="T1JV51"/>
<proteinExistence type="predicted"/>
<dbReference type="EMBL" id="CAEY01000791">
    <property type="status" value="NOT_ANNOTATED_CDS"/>
    <property type="molecule type" value="Genomic_DNA"/>
</dbReference>
<sequence length="319" mass="36024">MVKLGSPFIKYSATNDGTVTTVKSKESTPAKKLSSLFPFIITPGVTIRDYVKRKVFKATKEEVSHLLKSTSILNITGKPPTKEESKKSKKRLQTESNDERNSLSKSESNEQQLASCDQQKQTEEPLDSSMEITNQHEPAIINVEPCTQIVEPVVTIKSKGSRKFSIKMSKKSKCVKIVDDPIPCCSSSLNEPKLRKRSKWLRKCKKPKTAVSGEQQAKVKSMKKCGKVEVDMEKDGDVKVKPVKWSKRMKRFAIKTCRYLGYGAQMVSPMAPYTDIPMPVTLDSYQNIYSPYYTSNPYYSYSSCGSVYSYPMSHYGFSY</sequence>
<feature type="region of interest" description="Disordered" evidence="1">
    <location>
        <begin position="74"/>
        <end position="128"/>
    </location>
</feature>
<dbReference type="EnsemblMetazoa" id="tetur02g03320.1">
    <property type="protein sequence ID" value="tetur02g03320.1"/>
    <property type="gene ID" value="tetur02g03320"/>
</dbReference>
<accession>T1JV51</accession>
<dbReference type="Proteomes" id="UP000015104">
    <property type="component" value="Unassembled WGS sequence"/>
</dbReference>
<reference evidence="2" key="2">
    <citation type="submission" date="2015-06" db="UniProtKB">
        <authorList>
            <consortium name="EnsemblMetazoa"/>
        </authorList>
    </citation>
    <scope>IDENTIFICATION</scope>
</reference>
<name>T1JV51_TETUR</name>
<protein>
    <submittedName>
        <fullName evidence="2">Uncharacterized protein</fullName>
    </submittedName>
</protein>
<evidence type="ECO:0000313" key="2">
    <source>
        <dbReference type="EnsemblMetazoa" id="tetur02g03320.1"/>
    </source>
</evidence>
<dbReference type="HOGENOM" id="CLU_872460_0_0_1"/>
<keyword evidence="3" id="KW-1185">Reference proteome</keyword>
<evidence type="ECO:0000313" key="3">
    <source>
        <dbReference type="Proteomes" id="UP000015104"/>
    </source>
</evidence>